<comment type="caution">
    <text evidence="1">The sequence shown here is derived from an EMBL/GenBank/DDBJ whole genome shotgun (WGS) entry which is preliminary data.</text>
</comment>
<dbReference type="AlphaFoldDB" id="A0A2W4TSN8"/>
<reference evidence="1 2" key="2">
    <citation type="submission" date="2018-06" db="EMBL/GenBank/DDBJ databases">
        <title>Metagenomic assembly of (sub)arctic Cyanobacteria and their associated microbiome from non-axenic cultures.</title>
        <authorList>
            <person name="Baurain D."/>
        </authorList>
    </citation>
    <scope>NUCLEOTIDE SEQUENCE [LARGE SCALE GENOMIC DNA]</scope>
    <source>
        <strain evidence="1">ULC129bin1</strain>
    </source>
</reference>
<proteinExistence type="predicted"/>
<gene>
    <name evidence="1" type="ORF">DCF25_20380</name>
</gene>
<name>A0A2W4TSN8_9CYAN</name>
<reference evidence="2" key="1">
    <citation type="submission" date="2018-04" db="EMBL/GenBank/DDBJ databases">
        <authorList>
            <person name="Cornet L."/>
        </authorList>
    </citation>
    <scope>NUCLEOTIDE SEQUENCE [LARGE SCALE GENOMIC DNA]</scope>
</reference>
<evidence type="ECO:0000313" key="1">
    <source>
        <dbReference type="EMBL" id="PZO10694.1"/>
    </source>
</evidence>
<evidence type="ECO:0000313" key="2">
    <source>
        <dbReference type="Proteomes" id="UP000249354"/>
    </source>
</evidence>
<accession>A0A2W4TSN8</accession>
<protein>
    <recommendedName>
        <fullName evidence="3">CRISPR type III-B/RAMP module-associated protein Cmr5</fullName>
    </recommendedName>
</protein>
<dbReference type="Proteomes" id="UP000249354">
    <property type="component" value="Unassembled WGS sequence"/>
</dbReference>
<sequence length="139" mass="15441">MSVQPEHMSLTAHAHITAYMVKQGSASSLSSNDVTAVLKLAQHLRVFGLLSAAGFVKQANQQEGEVKDRLRPVWESLLCQLLDIAEVGDANALMAAVVEMTGQRPSEYMALWRRAIAISKHWSFWARAYQQENTSEVMP</sequence>
<dbReference type="EMBL" id="QBMC01000211">
    <property type="protein sequence ID" value="PZO10694.1"/>
    <property type="molecule type" value="Genomic_DNA"/>
</dbReference>
<evidence type="ECO:0008006" key="3">
    <source>
        <dbReference type="Google" id="ProtNLM"/>
    </source>
</evidence>
<organism evidence="1 2">
    <name type="scientific">Leptolyngbya foveolarum</name>
    <dbReference type="NCBI Taxonomy" id="47253"/>
    <lineage>
        <taxon>Bacteria</taxon>
        <taxon>Bacillati</taxon>
        <taxon>Cyanobacteriota</taxon>
        <taxon>Cyanophyceae</taxon>
        <taxon>Leptolyngbyales</taxon>
        <taxon>Leptolyngbyaceae</taxon>
        <taxon>Leptolyngbya group</taxon>
        <taxon>Leptolyngbya</taxon>
    </lineage>
</organism>